<dbReference type="RefSeq" id="WP_182849381.1">
    <property type="nucleotide sequence ID" value="NZ_BAAALP010000130.1"/>
</dbReference>
<evidence type="ECO:0000313" key="2">
    <source>
        <dbReference type="Proteomes" id="UP000572680"/>
    </source>
</evidence>
<organism evidence="1 2">
    <name type="scientific">Actinomadura namibiensis</name>
    <dbReference type="NCBI Taxonomy" id="182080"/>
    <lineage>
        <taxon>Bacteria</taxon>
        <taxon>Bacillati</taxon>
        <taxon>Actinomycetota</taxon>
        <taxon>Actinomycetes</taxon>
        <taxon>Streptosporangiales</taxon>
        <taxon>Thermomonosporaceae</taxon>
        <taxon>Actinomadura</taxon>
    </lineage>
</organism>
<dbReference type="EMBL" id="JACJIA010000025">
    <property type="protein sequence ID" value="MBA8957580.1"/>
    <property type="molecule type" value="Genomic_DNA"/>
</dbReference>
<evidence type="ECO:0000313" key="1">
    <source>
        <dbReference type="EMBL" id="MBA8957580.1"/>
    </source>
</evidence>
<gene>
    <name evidence="1" type="ORF">HNR61_009273</name>
</gene>
<protein>
    <submittedName>
        <fullName evidence="1">Uncharacterized protein</fullName>
    </submittedName>
</protein>
<proteinExistence type="predicted"/>
<name>A0A7W3QS84_ACTNM</name>
<dbReference type="Proteomes" id="UP000572680">
    <property type="component" value="Unassembled WGS sequence"/>
</dbReference>
<accession>A0A7W3QS84</accession>
<dbReference type="AlphaFoldDB" id="A0A7W3QS84"/>
<reference evidence="1 2" key="1">
    <citation type="submission" date="2020-08" db="EMBL/GenBank/DDBJ databases">
        <title>Genomic Encyclopedia of Type Strains, Phase IV (KMG-IV): sequencing the most valuable type-strain genomes for metagenomic binning, comparative biology and taxonomic classification.</title>
        <authorList>
            <person name="Goeker M."/>
        </authorList>
    </citation>
    <scope>NUCLEOTIDE SEQUENCE [LARGE SCALE GENOMIC DNA]</scope>
    <source>
        <strain evidence="1 2">DSM 44197</strain>
    </source>
</reference>
<sequence length="311" mass="34053">MTIQTLAGGPYRCALVIRPTDGVDDDLLTEIADATGLNFALYGHGGFGGESTATVYTAGDDLLMEVVCDETDAKALFVRARSAEHAAAIRNVIAARRPFWNEPTLRARLEENLHEQPRALVALLMATGGAPPEPETAELLQRALDHDAEEVRNAAEYARLVATELVHPVLVQKAQPKPELEPILRPARPVDDERHWITVRAGVPERAVPRPVTWLRTPFDDPDEAVFWAAARACWILLAVDDRDGTGWHEEIFSEPRGYRTALHIVRHPAVDKVHLALHGDAADTTATELVRDLGAEVLAGPPAGWERTAP</sequence>
<keyword evidence="2" id="KW-1185">Reference proteome</keyword>
<comment type="caution">
    <text evidence="1">The sequence shown here is derived from an EMBL/GenBank/DDBJ whole genome shotgun (WGS) entry which is preliminary data.</text>
</comment>